<dbReference type="PROSITE" id="PS01227">
    <property type="entry name" value="UPF0012"/>
    <property type="match status" value="1"/>
</dbReference>
<dbReference type="Gene3D" id="3.60.110.10">
    <property type="entry name" value="Carbon-nitrogen hydrolase"/>
    <property type="match status" value="1"/>
</dbReference>
<evidence type="ECO:0000313" key="4">
    <source>
        <dbReference type="EMBL" id="KXI13467.1"/>
    </source>
</evidence>
<dbReference type="AlphaFoldDB" id="A0A135YVS7"/>
<protein>
    <submittedName>
        <fullName evidence="4">Hydrolase, carbon-nitrogen family</fullName>
    </submittedName>
</protein>
<name>A0A135YVS7_9FIRM</name>
<comment type="caution">
    <text evidence="4">The sequence shown here is derived from an EMBL/GenBank/DDBJ whole genome shotgun (WGS) entry which is preliminary data.</text>
</comment>
<dbReference type="GO" id="GO:0006541">
    <property type="term" value="P:glutamine metabolic process"/>
    <property type="evidence" value="ECO:0007669"/>
    <property type="project" value="TreeGrafter"/>
</dbReference>
<organism evidence="4 5">
    <name type="scientific">Peptostreptococcus anaerobius</name>
    <dbReference type="NCBI Taxonomy" id="1261"/>
    <lineage>
        <taxon>Bacteria</taxon>
        <taxon>Bacillati</taxon>
        <taxon>Bacillota</taxon>
        <taxon>Clostridia</taxon>
        <taxon>Peptostreptococcales</taxon>
        <taxon>Peptostreptococcaceae</taxon>
        <taxon>Peptostreptococcus</taxon>
    </lineage>
</organism>
<gene>
    <name evidence="4" type="ORF">HMPREF3195_00710</name>
</gene>
<dbReference type="InterPro" id="IPR001110">
    <property type="entry name" value="UPF0012_CS"/>
</dbReference>
<evidence type="ECO:0000256" key="1">
    <source>
        <dbReference type="ARBA" id="ARBA00010613"/>
    </source>
</evidence>
<dbReference type="Pfam" id="PF00795">
    <property type="entry name" value="CN_hydrolase"/>
    <property type="match status" value="1"/>
</dbReference>
<dbReference type="PROSITE" id="PS50263">
    <property type="entry name" value="CN_HYDROLASE"/>
    <property type="match status" value="1"/>
</dbReference>
<accession>A0A135YVS7</accession>
<dbReference type="CDD" id="cd07572">
    <property type="entry name" value="nit"/>
    <property type="match status" value="1"/>
</dbReference>
<evidence type="ECO:0000313" key="5">
    <source>
        <dbReference type="Proteomes" id="UP000070326"/>
    </source>
</evidence>
<dbReference type="eggNOG" id="COG0388">
    <property type="taxonomic scope" value="Bacteria"/>
</dbReference>
<dbReference type="SUPFAM" id="SSF56317">
    <property type="entry name" value="Carbon-nitrogen hydrolase"/>
    <property type="match status" value="1"/>
</dbReference>
<evidence type="ECO:0000256" key="2">
    <source>
        <dbReference type="ARBA" id="ARBA00022801"/>
    </source>
</evidence>
<dbReference type="PANTHER" id="PTHR23088:SF30">
    <property type="entry name" value="OMEGA-AMIDASE NIT2"/>
    <property type="match status" value="1"/>
</dbReference>
<reference evidence="4 5" key="1">
    <citation type="submission" date="2016-02" db="EMBL/GenBank/DDBJ databases">
        <authorList>
            <person name="Wen L."/>
            <person name="He K."/>
            <person name="Yang H."/>
        </authorList>
    </citation>
    <scope>NUCLEOTIDE SEQUENCE [LARGE SCALE GENOMIC DNA]</scope>
    <source>
        <strain evidence="4 5">MJR8628A</strain>
    </source>
</reference>
<proteinExistence type="inferred from homology"/>
<dbReference type="InterPro" id="IPR003010">
    <property type="entry name" value="C-N_Hydrolase"/>
</dbReference>
<sequence length="284" mass="31937">MGWTRGLIMKDFKLAVCQMSVTDDKQKNIEKSVCMIREAAANGAELVVLPEIFNCPYDTKCFSSYAESYPGLTSNAMMGIAKELGIYLLAGSIPEIDGSKIYNTAYFYDRNGHMIARHRKMHLFDIDIDGGQYFKESDVLTPGDDFTLVNTDLGCIGIGICYDVRFPEYFRILSTRGAEMVLLPAAFNMTTGPLHWEISLRVRALDNQIFMVGASSARDVNSSYVSYANSRIIDPWGSIIARTDEKESIIYADIDGSKIESVRNQLPLIKHLRKDRYNLACEVR</sequence>
<dbReference type="EMBL" id="LSQZ01000022">
    <property type="protein sequence ID" value="KXI13467.1"/>
    <property type="molecule type" value="Genomic_DNA"/>
</dbReference>
<evidence type="ECO:0000259" key="3">
    <source>
        <dbReference type="PROSITE" id="PS50263"/>
    </source>
</evidence>
<dbReference type="PANTHER" id="PTHR23088">
    <property type="entry name" value="NITRILASE-RELATED"/>
    <property type="match status" value="1"/>
</dbReference>
<dbReference type="PATRIC" id="fig|1261.5.peg.715"/>
<dbReference type="Proteomes" id="UP000070326">
    <property type="component" value="Unassembled WGS sequence"/>
</dbReference>
<dbReference type="InterPro" id="IPR036526">
    <property type="entry name" value="C-N_Hydrolase_sf"/>
</dbReference>
<feature type="domain" description="CN hydrolase" evidence="3">
    <location>
        <begin position="12"/>
        <end position="256"/>
    </location>
</feature>
<dbReference type="InterPro" id="IPR045254">
    <property type="entry name" value="Nit1/2_C-N_Hydrolase"/>
</dbReference>
<comment type="similarity">
    <text evidence="1">Belongs to the carbon-nitrogen hydrolase superfamily. NIT1/NIT2 family.</text>
</comment>
<keyword evidence="2 4" id="KW-0378">Hydrolase</keyword>
<dbReference type="GO" id="GO:0050152">
    <property type="term" value="F:omega-amidase activity"/>
    <property type="evidence" value="ECO:0007669"/>
    <property type="project" value="TreeGrafter"/>
</dbReference>
<dbReference type="STRING" id="1261.HMPREF3195_00710"/>
<dbReference type="GO" id="GO:0006107">
    <property type="term" value="P:oxaloacetate metabolic process"/>
    <property type="evidence" value="ECO:0007669"/>
    <property type="project" value="TreeGrafter"/>
</dbReference>
<dbReference type="GO" id="GO:0006528">
    <property type="term" value="P:asparagine metabolic process"/>
    <property type="evidence" value="ECO:0007669"/>
    <property type="project" value="TreeGrafter"/>
</dbReference>